<keyword evidence="2" id="KW-1185">Reference proteome</keyword>
<sequence length="119" mass="12518">MAGTHAPGTLADMLDCTPLRSAVDRLASRFRALPQSRLRGGAAETGLELARWLAAEAQRLEFPGREPALIPDDGAFTVGDQIAVAGNDLALALEQRPECGEVLEAALVRIDGAARRSGV</sequence>
<proteinExistence type="predicted"/>
<name>A0ABW8CGM2_9ACTN</name>
<dbReference type="Proteomes" id="UP001614394">
    <property type="component" value="Unassembled WGS sequence"/>
</dbReference>
<reference evidence="1 2" key="1">
    <citation type="submission" date="2024-10" db="EMBL/GenBank/DDBJ databases">
        <title>The Natural Products Discovery Center: Release of the First 8490 Sequenced Strains for Exploring Actinobacteria Biosynthetic Diversity.</title>
        <authorList>
            <person name="Kalkreuter E."/>
            <person name="Kautsar S.A."/>
            <person name="Yang D."/>
            <person name="Bader C.D."/>
            <person name="Teijaro C.N."/>
            <person name="Fluegel L."/>
            <person name="Davis C.M."/>
            <person name="Simpson J.R."/>
            <person name="Lauterbach L."/>
            <person name="Steele A.D."/>
            <person name="Gui C."/>
            <person name="Meng S."/>
            <person name="Li G."/>
            <person name="Viehrig K."/>
            <person name="Ye F."/>
            <person name="Su P."/>
            <person name="Kiefer A.F."/>
            <person name="Nichols A."/>
            <person name="Cepeda A.J."/>
            <person name="Yan W."/>
            <person name="Fan B."/>
            <person name="Jiang Y."/>
            <person name="Adhikari A."/>
            <person name="Zheng C.-J."/>
            <person name="Schuster L."/>
            <person name="Cowan T.M."/>
            <person name="Smanski M.J."/>
            <person name="Chevrette M.G."/>
            <person name="De Carvalho L.P.S."/>
            <person name="Shen B."/>
        </authorList>
    </citation>
    <scope>NUCLEOTIDE SEQUENCE [LARGE SCALE GENOMIC DNA]</scope>
    <source>
        <strain evidence="1 2">NPDC053399</strain>
    </source>
</reference>
<organism evidence="1 2">
    <name type="scientific">Streptomyces fildesensis</name>
    <dbReference type="NCBI Taxonomy" id="375757"/>
    <lineage>
        <taxon>Bacteria</taxon>
        <taxon>Bacillati</taxon>
        <taxon>Actinomycetota</taxon>
        <taxon>Actinomycetes</taxon>
        <taxon>Kitasatosporales</taxon>
        <taxon>Streptomycetaceae</taxon>
        <taxon>Streptomyces</taxon>
    </lineage>
</organism>
<comment type="caution">
    <text evidence="1">The sequence shown here is derived from an EMBL/GenBank/DDBJ whole genome shotgun (WGS) entry which is preliminary data.</text>
</comment>
<gene>
    <name evidence="1" type="ORF">ACIGXA_34405</name>
</gene>
<dbReference type="EMBL" id="JBITYG010000013">
    <property type="protein sequence ID" value="MFI9105610.1"/>
    <property type="molecule type" value="Genomic_DNA"/>
</dbReference>
<accession>A0ABW8CGM2</accession>
<evidence type="ECO:0000313" key="2">
    <source>
        <dbReference type="Proteomes" id="UP001614394"/>
    </source>
</evidence>
<dbReference type="RefSeq" id="WP_399656438.1">
    <property type="nucleotide sequence ID" value="NZ_JBITYG010000013.1"/>
</dbReference>
<protein>
    <submittedName>
        <fullName evidence="1">Uncharacterized protein</fullName>
    </submittedName>
</protein>
<evidence type="ECO:0000313" key="1">
    <source>
        <dbReference type="EMBL" id="MFI9105610.1"/>
    </source>
</evidence>